<dbReference type="GO" id="GO:0071972">
    <property type="term" value="F:peptidoglycan L,D-transpeptidase activity"/>
    <property type="evidence" value="ECO:0007669"/>
    <property type="project" value="TreeGrafter"/>
</dbReference>
<dbReference type="InterPro" id="IPR012338">
    <property type="entry name" value="Beta-lactam/transpept-like"/>
</dbReference>
<keyword evidence="3" id="KW-0472">Membrane</keyword>
<evidence type="ECO:0000259" key="5">
    <source>
        <dbReference type="Pfam" id="PF00905"/>
    </source>
</evidence>
<evidence type="ECO:0000256" key="2">
    <source>
        <dbReference type="ARBA" id="ARBA00007171"/>
    </source>
</evidence>
<dbReference type="Proteomes" id="UP000183585">
    <property type="component" value="Unassembled WGS sequence"/>
</dbReference>
<dbReference type="AlphaFoldDB" id="A0A1C5AKW3"/>
<dbReference type="GO" id="GO:0071555">
    <property type="term" value="P:cell wall organization"/>
    <property type="evidence" value="ECO:0007669"/>
    <property type="project" value="TreeGrafter"/>
</dbReference>
<dbReference type="PANTHER" id="PTHR30627:SF24">
    <property type="entry name" value="PENICILLIN-BINDING PROTEIN 4B"/>
    <property type="match status" value="1"/>
</dbReference>
<dbReference type="STRING" id="47853.TK50_20820"/>
<dbReference type="Gene3D" id="3.90.1310.10">
    <property type="entry name" value="Penicillin-binding protein 2a (Domain 2)"/>
    <property type="match status" value="1"/>
</dbReference>
<evidence type="ECO:0000256" key="3">
    <source>
        <dbReference type="ARBA" id="ARBA00023136"/>
    </source>
</evidence>
<sequence length="659" mass="68620">MHLTRPIRRGSARTRSRARRSLAAVAATVLAAGALVACSSDDGPGSTVDAFLSGWGKGDLQAVGFVTPAGLKVPAADVTRQLRELSGELADTPPALRRTGDPKVDANTATAGIRVAWSLPGGTPWEYDRQVRLTTGGDGQWRVIWEPQIVHEQLTDGDRIAVRRDAAPRAGVLDGAGEPIVTPRPVVRVGLQPSEVTDVKSVSRQLDAAFRAVRPAITPPVDLADLPKRLADADPGAFVEVVTLRAEAYRQIRSRIYDLPGTKFRAEKLDLAPTREFARALLGSVDQAQADDLAAHPDRYRQGDLVGHGGLQGRHDERLRGAPGLTVISERAGPDGTVAPTGTELFRQEPKPGQPVRTTLDVATQNAADAALRGEKRRAALVAVRVGDGAVLAAANGPGAAGENLAFTAQVPPGSTFKMVSALGLLDRGAVTLDGPVACPKTFTVDGRSFKNSDNFALGTVPFRTDFAKSCNTAFAALAPKLGPDGLAATGRALGLETEWDLGLDAFTGKVSAGGSPAEQAAAAFGQGTTLVSPLAMAAATAAVARGRWEQPKLVVDPAPAKAAPAGPQLKPESVEPLRTMMREVVTAGTATALKDAPGGPVHGKTGTAEYDDDPAHTHAWFVGWQGDVAFAVFVERGGSSGSSAVPIAERFLRALAAS</sequence>
<dbReference type="InterPro" id="IPR036138">
    <property type="entry name" value="PBP_dimer_sf"/>
</dbReference>
<dbReference type="InterPro" id="IPR005311">
    <property type="entry name" value="PBP_dimer"/>
</dbReference>
<feature type="domain" description="NTF2-like N-terminal transpeptidase" evidence="7">
    <location>
        <begin position="44"/>
        <end position="158"/>
    </location>
</feature>
<reference evidence="9" key="1">
    <citation type="submission" date="2016-06" db="EMBL/GenBank/DDBJ databases">
        <authorList>
            <person name="Varghese N."/>
            <person name="Submissions Spin"/>
        </authorList>
    </citation>
    <scope>NUCLEOTIDE SEQUENCE [LARGE SCALE GENOMIC DNA]</scope>
    <source>
        <strain evidence="9">DSM 43168</strain>
    </source>
</reference>
<dbReference type="Gene3D" id="3.40.710.10">
    <property type="entry name" value="DD-peptidase/beta-lactamase superfamily"/>
    <property type="match status" value="1"/>
</dbReference>
<dbReference type="InterPro" id="IPR001460">
    <property type="entry name" value="PCN-bd_Tpept"/>
</dbReference>
<feature type="domain" description="Penicillin-binding protein transpeptidase" evidence="5">
    <location>
        <begin position="380"/>
        <end position="653"/>
    </location>
</feature>
<keyword evidence="8" id="KW-0132">Cell division</keyword>
<dbReference type="PANTHER" id="PTHR30627">
    <property type="entry name" value="PEPTIDOGLYCAN D,D-TRANSPEPTIDASE"/>
    <property type="match status" value="1"/>
</dbReference>
<dbReference type="GO" id="GO:0051301">
    <property type="term" value="P:cell division"/>
    <property type="evidence" value="ECO:0007669"/>
    <property type="project" value="UniProtKB-KW"/>
</dbReference>
<keyword evidence="4" id="KW-0732">Signal</keyword>
<protein>
    <submittedName>
        <fullName evidence="8">Cell division protein FtsI/penicillin-binding protein 2</fullName>
    </submittedName>
</protein>
<dbReference type="Pfam" id="PF03717">
    <property type="entry name" value="PBP_dimer"/>
    <property type="match status" value="1"/>
</dbReference>
<dbReference type="SUPFAM" id="SSF56519">
    <property type="entry name" value="Penicillin binding protein dimerisation domain"/>
    <property type="match status" value="1"/>
</dbReference>
<dbReference type="GO" id="GO:0005886">
    <property type="term" value="C:plasma membrane"/>
    <property type="evidence" value="ECO:0007669"/>
    <property type="project" value="TreeGrafter"/>
</dbReference>
<evidence type="ECO:0000256" key="1">
    <source>
        <dbReference type="ARBA" id="ARBA00004370"/>
    </source>
</evidence>
<feature type="domain" description="Penicillin-binding protein dimerisation" evidence="6">
    <location>
        <begin position="166"/>
        <end position="329"/>
    </location>
</feature>
<dbReference type="Pfam" id="PF05223">
    <property type="entry name" value="MecA_N"/>
    <property type="match status" value="1"/>
</dbReference>
<evidence type="ECO:0000259" key="7">
    <source>
        <dbReference type="Pfam" id="PF05223"/>
    </source>
</evidence>
<dbReference type="EMBL" id="FMCT01000014">
    <property type="protein sequence ID" value="SCF45701.1"/>
    <property type="molecule type" value="Genomic_DNA"/>
</dbReference>
<name>A0A1C5AKW3_9ACTN</name>
<dbReference type="GO" id="GO:0046677">
    <property type="term" value="P:response to antibiotic"/>
    <property type="evidence" value="ECO:0007669"/>
    <property type="project" value="InterPro"/>
</dbReference>
<comment type="similarity">
    <text evidence="2">Belongs to the transpeptidase family.</text>
</comment>
<evidence type="ECO:0000313" key="8">
    <source>
        <dbReference type="EMBL" id="SCF45701.1"/>
    </source>
</evidence>
<dbReference type="SUPFAM" id="SSF56601">
    <property type="entry name" value="beta-lactamase/transpeptidase-like"/>
    <property type="match status" value="1"/>
</dbReference>
<feature type="signal peptide" evidence="4">
    <location>
        <begin position="1"/>
        <end position="31"/>
    </location>
</feature>
<dbReference type="InterPro" id="IPR050515">
    <property type="entry name" value="Beta-lactam/transpept"/>
</dbReference>
<accession>A0A1C5AKW3</accession>
<evidence type="ECO:0000313" key="9">
    <source>
        <dbReference type="Proteomes" id="UP000183585"/>
    </source>
</evidence>
<keyword evidence="9" id="KW-1185">Reference proteome</keyword>
<comment type="subcellular location">
    <subcellularLocation>
        <location evidence="1">Membrane</location>
    </subcellularLocation>
</comment>
<gene>
    <name evidence="8" type="ORF">GA0070563_11420</name>
</gene>
<evidence type="ECO:0000259" key="6">
    <source>
        <dbReference type="Pfam" id="PF03717"/>
    </source>
</evidence>
<dbReference type="Pfam" id="PF00905">
    <property type="entry name" value="Transpeptidase"/>
    <property type="match status" value="1"/>
</dbReference>
<evidence type="ECO:0000256" key="4">
    <source>
        <dbReference type="SAM" id="SignalP"/>
    </source>
</evidence>
<keyword evidence="8" id="KW-0131">Cell cycle</keyword>
<dbReference type="GO" id="GO:0008658">
    <property type="term" value="F:penicillin binding"/>
    <property type="evidence" value="ECO:0007669"/>
    <property type="project" value="InterPro"/>
</dbReference>
<organism evidence="8 9">
    <name type="scientific">Micromonospora carbonacea</name>
    <dbReference type="NCBI Taxonomy" id="47853"/>
    <lineage>
        <taxon>Bacteria</taxon>
        <taxon>Bacillati</taxon>
        <taxon>Actinomycetota</taxon>
        <taxon>Actinomycetes</taxon>
        <taxon>Micromonosporales</taxon>
        <taxon>Micromonosporaceae</taxon>
        <taxon>Micromonospora</taxon>
    </lineage>
</organism>
<feature type="chain" id="PRO_5038685523" evidence="4">
    <location>
        <begin position="32"/>
        <end position="659"/>
    </location>
</feature>
<dbReference type="InterPro" id="IPR007887">
    <property type="entry name" value="MecA_N"/>
</dbReference>
<dbReference type="RefSeq" id="WP_074477416.1">
    <property type="nucleotide sequence ID" value="NZ_FMCT01000014.1"/>
</dbReference>
<proteinExistence type="inferred from homology"/>